<feature type="active site" description="Nucleophile" evidence="1">
    <location>
        <position position="46"/>
    </location>
</feature>
<evidence type="ECO:0000313" key="6">
    <source>
        <dbReference type="Proteomes" id="UP001306508"/>
    </source>
</evidence>
<feature type="site" description="Lowers pKa of active site Cys" evidence="3">
    <location>
        <position position="344"/>
    </location>
</feature>
<evidence type="ECO:0000256" key="3">
    <source>
        <dbReference type="PIRSR" id="PIRSR015753-3"/>
    </source>
</evidence>
<dbReference type="SUPFAM" id="SSF52833">
    <property type="entry name" value="Thioredoxin-like"/>
    <property type="match status" value="1"/>
</dbReference>
<gene>
    <name evidence="5" type="ORF">RI543_001138</name>
</gene>
<evidence type="ECO:0000313" key="5">
    <source>
        <dbReference type="EMBL" id="KAK5781298.1"/>
    </source>
</evidence>
<feature type="site" description="Lowers pKa of active site Cys" evidence="3">
    <location>
        <position position="299"/>
    </location>
</feature>
<name>A0AAN7WIJ6_9SACH</name>
<accession>A0AAN7WIJ6</accession>
<dbReference type="Proteomes" id="UP001306508">
    <property type="component" value="Unassembled WGS sequence"/>
</dbReference>
<dbReference type="Gene3D" id="1.20.1050.10">
    <property type="match status" value="1"/>
</dbReference>
<dbReference type="InterPro" id="IPR047047">
    <property type="entry name" value="GST_Omega-like_C"/>
</dbReference>
<feature type="active site" description="Proton donor/acceptor" evidence="1">
    <location>
        <position position="223"/>
    </location>
</feature>
<feature type="binding site" evidence="2">
    <location>
        <begin position="152"/>
        <end position="155"/>
    </location>
    <ligand>
        <name>glutathione</name>
        <dbReference type="ChEBI" id="CHEBI:57925"/>
    </ligand>
</feature>
<dbReference type="EMBL" id="JAWIZZ010000036">
    <property type="protein sequence ID" value="KAK5781298.1"/>
    <property type="molecule type" value="Genomic_DNA"/>
</dbReference>
<dbReference type="PANTHER" id="PTHR32419">
    <property type="entry name" value="GLUTATHIONYL-HYDROQUINONE REDUCTASE"/>
    <property type="match status" value="1"/>
</dbReference>
<dbReference type="InterPro" id="IPR004045">
    <property type="entry name" value="Glutathione_S-Trfase_N"/>
</dbReference>
<evidence type="ECO:0000259" key="4">
    <source>
        <dbReference type="Pfam" id="PF13409"/>
    </source>
</evidence>
<dbReference type="SUPFAM" id="SSF47616">
    <property type="entry name" value="GST C-terminal domain-like"/>
    <property type="match status" value="1"/>
</dbReference>
<dbReference type="PANTHER" id="PTHR32419:SF6">
    <property type="entry name" value="GLUTATHIONE S-TRANSFERASE OMEGA-LIKE 1-RELATED"/>
    <property type="match status" value="1"/>
</dbReference>
<dbReference type="PIRSF" id="PIRSF015753">
    <property type="entry name" value="GST"/>
    <property type="match status" value="1"/>
</dbReference>
<comment type="caution">
    <text evidence="5">The sequence shown here is derived from an EMBL/GenBank/DDBJ whole genome shotgun (WGS) entry which is preliminary data.</text>
</comment>
<dbReference type="GO" id="GO:0004364">
    <property type="term" value="F:glutathione transferase activity"/>
    <property type="evidence" value="ECO:0007669"/>
    <property type="project" value="InterPro"/>
</dbReference>
<feature type="domain" description="GST N-terminal" evidence="4">
    <location>
        <begin position="45"/>
        <end position="179"/>
    </location>
</feature>
<dbReference type="Gene3D" id="3.40.30.10">
    <property type="entry name" value="Glutaredoxin"/>
    <property type="match status" value="1"/>
</dbReference>
<evidence type="ECO:0000256" key="2">
    <source>
        <dbReference type="PIRSR" id="PIRSR015753-2"/>
    </source>
</evidence>
<dbReference type="CDD" id="cd03190">
    <property type="entry name" value="GST_C_Omega_like"/>
    <property type="match status" value="1"/>
</dbReference>
<dbReference type="Pfam" id="PF13409">
    <property type="entry name" value="GST_N_2"/>
    <property type="match status" value="1"/>
</dbReference>
<feature type="binding site" evidence="2">
    <location>
        <begin position="170"/>
        <end position="171"/>
    </location>
    <ligand>
        <name>glutathione</name>
        <dbReference type="ChEBI" id="CHEBI:57925"/>
    </ligand>
</feature>
<feature type="binding site" evidence="2">
    <location>
        <position position="79"/>
    </location>
    <ligand>
        <name>glutathione</name>
        <dbReference type="ChEBI" id="CHEBI:57925"/>
    </ligand>
</feature>
<dbReference type="AlphaFoldDB" id="A0AAN7WIJ6"/>
<dbReference type="Pfam" id="PF13410">
    <property type="entry name" value="GST_C_2"/>
    <property type="match status" value="1"/>
</dbReference>
<dbReference type="InterPro" id="IPR036249">
    <property type="entry name" value="Thioredoxin-like_sf"/>
</dbReference>
<dbReference type="GO" id="GO:0005737">
    <property type="term" value="C:cytoplasm"/>
    <property type="evidence" value="ECO:0007669"/>
    <property type="project" value="TreeGrafter"/>
</dbReference>
<proteinExistence type="predicted"/>
<evidence type="ECO:0000256" key="1">
    <source>
        <dbReference type="PIRSR" id="PIRSR015753-1"/>
    </source>
</evidence>
<sequence>MSKQWADNKDGAFRRQMSSFREMISPDHPIYKPATGRYWLYVSLACPWAHRTLITRVLKGLTSVIGVSVVHWHLDEKGWRLAPTPIDQTVDQSQFYTPAGGIVTTKNDISCHVGTIPNNSQRSNIDSNFDPINGFTRLSELYYKSDPNYKARFTVPVLWDTQTNTIVNNESSLIIRILDSGVFEEFVPEGEKSKIPKLVPKNLETEINDFNAWVYNNVNNGVYKAGFAENPEIYERQVIDVFTHLDKIENILEKKYTQLIEKKSNDTEKVLSDFFTVGNQLTEADVRLYTTIVRFDPVYVQHFKCNLTTIRDGYPMIHLWLRNLYWNYPAFKDTTNFEHIKLHYTRSHTRINPLGITPLGPMPAIKPL</sequence>
<organism evidence="5 6">
    <name type="scientific">Arxiozyma heterogenica</name>
    <dbReference type="NCBI Taxonomy" id="278026"/>
    <lineage>
        <taxon>Eukaryota</taxon>
        <taxon>Fungi</taxon>
        <taxon>Dikarya</taxon>
        <taxon>Ascomycota</taxon>
        <taxon>Saccharomycotina</taxon>
        <taxon>Saccharomycetes</taxon>
        <taxon>Saccharomycetales</taxon>
        <taxon>Saccharomycetaceae</taxon>
        <taxon>Arxiozyma</taxon>
    </lineage>
</organism>
<keyword evidence="6" id="KW-1185">Reference proteome</keyword>
<reference evidence="6" key="1">
    <citation type="submission" date="2023-07" db="EMBL/GenBank/DDBJ databases">
        <title>A draft genome of Kazachstania heterogenica Y-27499.</title>
        <authorList>
            <person name="Donic C."/>
            <person name="Kralova J.S."/>
            <person name="Fidel L."/>
            <person name="Ben-Dor S."/>
            <person name="Jung S."/>
        </authorList>
    </citation>
    <scope>NUCLEOTIDE SEQUENCE [LARGE SCALE GENOMIC DNA]</scope>
    <source>
        <strain evidence="6">Y27499</strain>
    </source>
</reference>
<protein>
    <recommendedName>
        <fullName evidence="4">GST N-terminal domain-containing protein</fullName>
    </recommendedName>
</protein>
<dbReference type="InterPro" id="IPR036282">
    <property type="entry name" value="Glutathione-S-Trfase_C_sf"/>
</dbReference>
<dbReference type="InterPro" id="IPR016639">
    <property type="entry name" value="GST_Omega/GSH"/>
</dbReference>